<proteinExistence type="predicted"/>
<sequence length="85" mass="9579">MTISSADADRRMMHRKCAKDSSFRSFEQALFVANVHSGHGPGCKQYSSASAYSLGSAENQPWADWERTNKMVLRHGWSTLTERGR</sequence>
<organism evidence="1 2">
    <name type="scientific">Nocardia gamkensis</name>
    <dbReference type="NCBI Taxonomy" id="352869"/>
    <lineage>
        <taxon>Bacteria</taxon>
        <taxon>Bacillati</taxon>
        <taxon>Actinomycetota</taxon>
        <taxon>Actinomycetes</taxon>
        <taxon>Mycobacteriales</taxon>
        <taxon>Nocardiaceae</taxon>
        <taxon>Nocardia</taxon>
    </lineage>
</organism>
<dbReference type="RefSeq" id="WP_062966702.1">
    <property type="nucleotide sequence ID" value="NZ_JAAXOS010000008.1"/>
</dbReference>
<protein>
    <submittedName>
        <fullName evidence="1">Uncharacterized protein</fullName>
    </submittedName>
</protein>
<evidence type="ECO:0000313" key="1">
    <source>
        <dbReference type="EMBL" id="NKY27983.1"/>
    </source>
</evidence>
<reference evidence="1 2" key="1">
    <citation type="submission" date="2020-04" db="EMBL/GenBank/DDBJ databases">
        <title>MicrobeNet Type strains.</title>
        <authorList>
            <person name="Nicholson A.C."/>
        </authorList>
    </citation>
    <scope>NUCLEOTIDE SEQUENCE [LARGE SCALE GENOMIC DNA]</scope>
    <source>
        <strain evidence="1 2">DSM 44956</strain>
    </source>
</reference>
<evidence type="ECO:0000313" key="2">
    <source>
        <dbReference type="Proteomes" id="UP000540698"/>
    </source>
</evidence>
<gene>
    <name evidence="1" type="ORF">HGB38_17380</name>
</gene>
<keyword evidence="2" id="KW-1185">Reference proteome</keyword>
<dbReference type="AlphaFoldDB" id="A0A7X6R432"/>
<comment type="caution">
    <text evidence="1">The sequence shown here is derived from an EMBL/GenBank/DDBJ whole genome shotgun (WGS) entry which is preliminary data.</text>
</comment>
<name>A0A7X6R432_9NOCA</name>
<dbReference type="EMBL" id="JAAXOS010000008">
    <property type="protein sequence ID" value="NKY27983.1"/>
    <property type="molecule type" value="Genomic_DNA"/>
</dbReference>
<accession>A0A7X6R432</accession>
<dbReference type="Proteomes" id="UP000540698">
    <property type="component" value="Unassembled WGS sequence"/>
</dbReference>